<dbReference type="PANTHER" id="PTHR43677">
    <property type="entry name" value="SHORT-CHAIN DEHYDROGENASE/REDUCTASE"/>
    <property type="match status" value="1"/>
</dbReference>
<dbReference type="Pfam" id="PF00107">
    <property type="entry name" value="ADH_zinc_N"/>
    <property type="match status" value="1"/>
</dbReference>
<organism evidence="2">
    <name type="scientific">Thermohahella caldifontis</name>
    <dbReference type="NCBI Taxonomy" id="3142973"/>
    <lineage>
        <taxon>Bacteria</taxon>
        <taxon>Pseudomonadati</taxon>
        <taxon>Pseudomonadota</taxon>
        <taxon>Gammaproteobacteria</taxon>
        <taxon>Oceanospirillales</taxon>
        <taxon>Hahellaceae</taxon>
        <taxon>Thermohahella</taxon>
    </lineage>
</organism>
<feature type="domain" description="Enoyl reductase (ER)" evidence="1">
    <location>
        <begin position="19"/>
        <end position="325"/>
    </location>
</feature>
<reference evidence="2" key="1">
    <citation type="submission" date="2024-05" db="EMBL/GenBank/DDBJ databases">
        <title>Genome sequencing of novel strain.</title>
        <authorList>
            <person name="Ganbat D."/>
            <person name="Ganbat S."/>
            <person name="Lee S.-J."/>
        </authorList>
    </citation>
    <scope>NUCLEOTIDE SEQUENCE</scope>
    <source>
        <strain evidence="2">SMD15-11</strain>
    </source>
</reference>
<dbReference type="AlphaFoldDB" id="A0AB39UY44"/>
<dbReference type="InterPro" id="IPR036291">
    <property type="entry name" value="NAD(P)-bd_dom_sf"/>
</dbReference>
<dbReference type="InterPro" id="IPR020843">
    <property type="entry name" value="ER"/>
</dbReference>
<dbReference type="InterPro" id="IPR013154">
    <property type="entry name" value="ADH-like_N"/>
</dbReference>
<dbReference type="RefSeq" id="WP_369601934.1">
    <property type="nucleotide sequence ID" value="NZ_CP154858.1"/>
</dbReference>
<dbReference type="SMART" id="SM00829">
    <property type="entry name" value="PKS_ER"/>
    <property type="match status" value="1"/>
</dbReference>
<dbReference type="Gene3D" id="3.40.50.720">
    <property type="entry name" value="NAD(P)-binding Rossmann-like Domain"/>
    <property type="match status" value="1"/>
</dbReference>
<dbReference type="InterPro" id="IPR013149">
    <property type="entry name" value="ADH-like_C"/>
</dbReference>
<name>A0AB39UY44_9GAMM</name>
<accession>A0AB39UY44</accession>
<gene>
    <name evidence="2" type="ORF">AAIA72_02800</name>
</gene>
<dbReference type="EMBL" id="CP154858">
    <property type="protein sequence ID" value="XDT72933.1"/>
    <property type="molecule type" value="Genomic_DNA"/>
</dbReference>
<dbReference type="InterPro" id="IPR011032">
    <property type="entry name" value="GroES-like_sf"/>
</dbReference>
<dbReference type="KEGG" id="tcd:AAIA72_02800"/>
<dbReference type="SUPFAM" id="SSF51735">
    <property type="entry name" value="NAD(P)-binding Rossmann-fold domains"/>
    <property type="match status" value="1"/>
</dbReference>
<dbReference type="SUPFAM" id="SSF50129">
    <property type="entry name" value="GroES-like"/>
    <property type="match status" value="1"/>
</dbReference>
<protein>
    <submittedName>
        <fullName evidence="2">YhdH/YhfP family quinone oxidoreductase</fullName>
    </submittedName>
</protein>
<dbReference type="PANTHER" id="PTHR43677:SF1">
    <property type="entry name" value="ACRYLYL-COA REDUCTASE ACUI-RELATED"/>
    <property type="match status" value="1"/>
</dbReference>
<dbReference type="GO" id="GO:0043957">
    <property type="term" value="F:acryloyl-CoA reductase (NADPH) activity"/>
    <property type="evidence" value="ECO:0007669"/>
    <property type="project" value="TreeGrafter"/>
</dbReference>
<dbReference type="Pfam" id="PF08240">
    <property type="entry name" value="ADH_N"/>
    <property type="match status" value="1"/>
</dbReference>
<proteinExistence type="predicted"/>
<sequence>MTTYKAWQVRETEDGCFVGQVEDLPLDGLPDGDVLIEVAWSSLNYKDGLSASGNRGVTRNYPHTPGIDAAGRVVESRSDNFRPGDEVIVTGYDLGMNTPGGLGQYIRVPAEWVVHRPEGLTLRDAMVLGTAGLTAGLSVQALQERVTPDMGPVLVTGATGGVGVVAVALLAHLGYDVEAVSGKPDARAVLSPLGAARVSGRERINELKDKPLLRPEWAGVVDTVGGAQLGKLIAATMHSGALTTCGMVAGTSFESSIFPFILRGVTLYGIDSVEIPLARKAAIWEKFASEWALDLAGLTHEIGLEGVGEAIESLLNGTHSGRTVVRLGD</sequence>
<dbReference type="InterPro" id="IPR051397">
    <property type="entry name" value="Zn-ADH-like_protein"/>
</dbReference>
<dbReference type="InterPro" id="IPR014188">
    <property type="entry name" value="Acrylyl-CoA_reductase_AcuI"/>
</dbReference>
<dbReference type="Gene3D" id="3.90.180.10">
    <property type="entry name" value="Medium-chain alcohol dehydrogenases, catalytic domain"/>
    <property type="match status" value="1"/>
</dbReference>
<evidence type="ECO:0000313" key="2">
    <source>
        <dbReference type="EMBL" id="XDT72933.1"/>
    </source>
</evidence>
<dbReference type="CDD" id="cd05280">
    <property type="entry name" value="MDR_yhdh_yhfp"/>
    <property type="match status" value="1"/>
</dbReference>
<evidence type="ECO:0000259" key="1">
    <source>
        <dbReference type="SMART" id="SM00829"/>
    </source>
</evidence>
<dbReference type="NCBIfam" id="TIGR02823">
    <property type="entry name" value="oxido_YhdH"/>
    <property type="match status" value="1"/>
</dbReference>